<dbReference type="SMART" id="SM01208">
    <property type="entry name" value="G5"/>
    <property type="match status" value="1"/>
</dbReference>
<gene>
    <name evidence="4" type="ordered locus">Desaci_3448</name>
</gene>
<dbReference type="PANTHER" id="PTHR35788:SF1">
    <property type="entry name" value="EXPORTED PROTEIN"/>
    <property type="match status" value="1"/>
</dbReference>
<dbReference type="InterPro" id="IPR022029">
    <property type="entry name" value="YoaR-like_PG-bd"/>
</dbReference>
<sequence>MKKVILLCSLMFWLIGGCSPNSNSNQSNLNTQRPSTQSSVIPQGTKVDDLDLSGTQVNEVSAKIEDWAKDKLEESRILLYNGTEVPITLKELGFDLDTEKTVENTLQSPQKVTASVLKAEPSVAVQVLEEKLKKFNKPPQNATYKIQGDKVVITPAQNGSKVAVDQFISNLQKNSLAEVPQKIEVPLAEVPAAVSTESLKALAFDSVIGEYSTKFSTGEVNRTENLTAAAKALNGKVIKPGGTFSFNQAVGPREAENGYKQAYVIINGEYVKGTGGGVCQVSSTLYNAVLLSNLKVAERVPHDVAVTYVPAGQDATVNYPNIDFKFQNNTGSLVYLKSDVKPGVLTIKLYGKKNGQTVRIERQVEKVTKYKTIRRYDASLPKGRIKVEQTGTNGTIVSVYKVIQDNGSVTKQLVGRDSYAPANRILKVGT</sequence>
<evidence type="ECO:0000256" key="2">
    <source>
        <dbReference type="SAM" id="SignalP"/>
    </source>
</evidence>
<dbReference type="InterPro" id="IPR052913">
    <property type="entry name" value="Glycopeptide_resist_protein"/>
</dbReference>
<dbReference type="EMBL" id="CP003639">
    <property type="protein sequence ID" value="AFM42336.1"/>
    <property type="molecule type" value="Genomic_DNA"/>
</dbReference>
<dbReference type="STRING" id="646529.Desaci_3448"/>
<dbReference type="Pfam" id="PF04294">
    <property type="entry name" value="VanW"/>
    <property type="match status" value="1"/>
</dbReference>
<dbReference type="HOGENOM" id="CLU_011572_2_1_9"/>
<dbReference type="eggNOG" id="COG2720">
    <property type="taxonomic scope" value="Bacteria"/>
</dbReference>
<dbReference type="InterPro" id="IPR011098">
    <property type="entry name" value="G5_dom"/>
</dbReference>
<dbReference type="InterPro" id="IPR007391">
    <property type="entry name" value="Vancomycin_resist_VanW"/>
</dbReference>
<dbReference type="KEGG" id="dai:Desaci_3448"/>
<dbReference type="Pfam" id="PF07501">
    <property type="entry name" value="G5"/>
    <property type="match status" value="1"/>
</dbReference>
<dbReference type="Pfam" id="PF12229">
    <property type="entry name" value="PG_binding_4"/>
    <property type="match status" value="1"/>
</dbReference>
<dbReference type="RefSeq" id="WP_014828324.1">
    <property type="nucleotide sequence ID" value="NC_018068.1"/>
</dbReference>
<dbReference type="PANTHER" id="PTHR35788">
    <property type="entry name" value="EXPORTED PROTEIN-RELATED"/>
    <property type="match status" value="1"/>
</dbReference>
<proteinExistence type="predicted"/>
<dbReference type="PROSITE" id="PS51109">
    <property type="entry name" value="G5"/>
    <property type="match status" value="1"/>
</dbReference>
<keyword evidence="1 2" id="KW-0732">Signal</keyword>
<organism evidence="4 5">
    <name type="scientific">Desulfosporosinus acidiphilus (strain DSM 22704 / JCM 16185 / SJ4)</name>
    <dbReference type="NCBI Taxonomy" id="646529"/>
    <lineage>
        <taxon>Bacteria</taxon>
        <taxon>Bacillati</taxon>
        <taxon>Bacillota</taxon>
        <taxon>Clostridia</taxon>
        <taxon>Eubacteriales</taxon>
        <taxon>Desulfitobacteriaceae</taxon>
        <taxon>Desulfosporosinus</taxon>
    </lineage>
</organism>
<protein>
    <submittedName>
        <fullName evidence="4">Putative vancomycin resistance protein</fullName>
    </submittedName>
</protein>
<evidence type="ECO:0000259" key="3">
    <source>
        <dbReference type="PROSITE" id="PS51109"/>
    </source>
</evidence>
<evidence type="ECO:0000256" key="1">
    <source>
        <dbReference type="ARBA" id="ARBA00022729"/>
    </source>
</evidence>
<evidence type="ECO:0000313" key="4">
    <source>
        <dbReference type="EMBL" id="AFM42336.1"/>
    </source>
</evidence>
<accession>I4D962</accession>
<dbReference type="Proteomes" id="UP000002892">
    <property type="component" value="Chromosome"/>
</dbReference>
<dbReference type="AlphaFoldDB" id="I4D962"/>
<keyword evidence="5" id="KW-1185">Reference proteome</keyword>
<reference evidence="4 5" key="1">
    <citation type="journal article" date="2012" name="J. Bacteriol.">
        <title>Complete genome sequences of Desulfosporosinus orientis DSM765T, Desulfosporosinus youngiae DSM17734T, Desulfosporosinus meridiei DSM13257T, and Desulfosporosinus acidiphilus DSM22704T.</title>
        <authorList>
            <person name="Pester M."/>
            <person name="Brambilla E."/>
            <person name="Alazard D."/>
            <person name="Rattei T."/>
            <person name="Weinmaier T."/>
            <person name="Han J."/>
            <person name="Lucas S."/>
            <person name="Lapidus A."/>
            <person name="Cheng J.F."/>
            <person name="Goodwin L."/>
            <person name="Pitluck S."/>
            <person name="Peters L."/>
            <person name="Ovchinnikova G."/>
            <person name="Teshima H."/>
            <person name="Detter J.C."/>
            <person name="Han C.S."/>
            <person name="Tapia R."/>
            <person name="Land M.L."/>
            <person name="Hauser L."/>
            <person name="Kyrpides N.C."/>
            <person name="Ivanova N.N."/>
            <person name="Pagani I."/>
            <person name="Huntmann M."/>
            <person name="Wei C.L."/>
            <person name="Davenport K.W."/>
            <person name="Daligault H."/>
            <person name="Chain P.S."/>
            <person name="Chen A."/>
            <person name="Mavromatis K."/>
            <person name="Markowitz V."/>
            <person name="Szeto E."/>
            <person name="Mikhailova N."/>
            <person name="Pati A."/>
            <person name="Wagner M."/>
            <person name="Woyke T."/>
            <person name="Ollivier B."/>
            <person name="Klenk H.P."/>
            <person name="Spring S."/>
            <person name="Loy A."/>
        </authorList>
    </citation>
    <scope>NUCLEOTIDE SEQUENCE [LARGE SCALE GENOMIC DNA]</scope>
    <source>
        <strain evidence="5">DSM 22704 / JCM 16185 / SJ4</strain>
    </source>
</reference>
<dbReference type="PROSITE" id="PS51257">
    <property type="entry name" value="PROKAR_LIPOPROTEIN"/>
    <property type="match status" value="1"/>
</dbReference>
<dbReference type="Gene3D" id="2.20.230.10">
    <property type="entry name" value="Resuscitation-promoting factor rpfb"/>
    <property type="match status" value="1"/>
</dbReference>
<evidence type="ECO:0000313" key="5">
    <source>
        <dbReference type="Proteomes" id="UP000002892"/>
    </source>
</evidence>
<feature type="domain" description="G5" evidence="3">
    <location>
        <begin position="353"/>
        <end position="430"/>
    </location>
</feature>
<feature type="signal peptide" evidence="2">
    <location>
        <begin position="1"/>
        <end position="24"/>
    </location>
</feature>
<name>I4D962_DESAJ</name>
<feature type="chain" id="PRO_5003688246" evidence="2">
    <location>
        <begin position="25"/>
        <end position="430"/>
    </location>
</feature>